<sequence>MEIILSNSSSKPIYEQIVIQIKELIMQGKLKPNDPLPSMRKLAKDLHVSIITTQRAYDELSNDGFIVVIPAKGAFVATQNKDFIQEENRRRIEKTLLDVCTLAKQNGISKKELITTLEIIFEEI</sequence>
<protein>
    <submittedName>
        <fullName evidence="5">GntR family transcriptional regulator</fullName>
    </submittedName>
</protein>
<dbReference type="InterPro" id="IPR036388">
    <property type="entry name" value="WH-like_DNA-bd_sf"/>
</dbReference>
<evidence type="ECO:0000259" key="4">
    <source>
        <dbReference type="PROSITE" id="PS50949"/>
    </source>
</evidence>
<dbReference type="InterPro" id="IPR000524">
    <property type="entry name" value="Tscrpt_reg_HTH_GntR"/>
</dbReference>
<organism evidence="5 6">
    <name type="scientific">Thomasclavelia spiroformis</name>
    <dbReference type="NCBI Taxonomy" id="29348"/>
    <lineage>
        <taxon>Bacteria</taxon>
        <taxon>Bacillati</taxon>
        <taxon>Bacillota</taxon>
        <taxon>Erysipelotrichia</taxon>
        <taxon>Erysipelotrichales</taxon>
        <taxon>Coprobacillaceae</taxon>
        <taxon>Thomasclavelia</taxon>
    </lineage>
</organism>
<gene>
    <name evidence="5" type="ORF">B5E91_11070</name>
</gene>
<dbReference type="EMBL" id="NFLB01000013">
    <property type="protein sequence ID" value="OUQ04235.1"/>
    <property type="molecule type" value="Genomic_DNA"/>
</dbReference>
<reference evidence="6" key="1">
    <citation type="submission" date="2017-04" db="EMBL/GenBank/DDBJ databases">
        <title>Function of individual gut microbiota members based on whole genome sequencing of pure cultures obtained from chicken caecum.</title>
        <authorList>
            <person name="Medvecky M."/>
            <person name="Cejkova D."/>
            <person name="Polansky O."/>
            <person name="Karasova D."/>
            <person name="Kubasova T."/>
            <person name="Cizek A."/>
            <person name="Rychlik I."/>
        </authorList>
    </citation>
    <scope>NUCLEOTIDE SEQUENCE [LARGE SCALE GENOMIC DNA]</scope>
    <source>
        <strain evidence="6">An149</strain>
    </source>
</reference>
<dbReference type="PANTHER" id="PTHR38445:SF7">
    <property type="entry name" value="GNTR-FAMILY TRANSCRIPTIONAL REGULATOR"/>
    <property type="match status" value="1"/>
</dbReference>
<proteinExistence type="predicted"/>
<feature type="domain" description="HTH gntR-type" evidence="4">
    <location>
        <begin position="11"/>
        <end position="79"/>
    </location>
</feature>
<dbReference type="Proteomes" id="UP000196258">
    <property type="component" value="Unassembled WGS sequence"/>
</dbReference>
<comment type="caution">
    <text evidence="5">The sequence shown here is derived from an EMBL/GenBank/DDBJ whole genome shotgun (WGS) entry which is preliminary data.</text>
</comment>
<keyword evidence="3" id="KW-0804">Transcription</keyword>
<dbReference type="GO" id="GO:0003700">
    <property type="term" value="F:DNA-binding transcription factor activity"/>
    <property type="evidence" value="ECO:0007669"/>
    <property type="project" value="InterPro"/>
</dbReference>
<dbReference type="SMART" id="SM00345">
    <property type="entry name" value="HTH_GNTR"/>
    <property type="match status" value="1"/>
</dbReference>
<dbReference type="InterPro" id="IPR036390">
    <property type="entry name" value="WH_DNA-bd_sf"/>
</dbReference>
<dbReference type="CDD" id="cd07377">
    <property type="entry name" value="WHTH_GntR"/>
    <property type="match status" value="1"/>
</dbReference>
<dbReference type="SUPFAM" id="SSF46785">
    <property type="entry name" value="Winged helix' DNA-binding domain"/>
    <property type="match status" value="1"/>
</dbReference>
<dbReference type="Gene3D" id="1.10.10.10">
    <property type="entry name" value="Winged helix-like DNA-binding domain superfamily/Winged helix DNA-binding domain"/>
    <property type="match status" value="1"/>
</dbReference>
<dbReference type="AlphaFoldDB" id="A0A1Y4EI75"/>
<name>A0A1Y4EI75_9FIRM</name>
<dbReference type="RefSeq" id="WP_087257582.1">
    <property type="nucleotide sequence ID" value="NZ_CAJKXS010000050.1"/>
</dbReference>
<evidence type="ECO:0000313" key="5">
    <source>
        <dbReference type="EMBL" id="OUQ04235.1"/>
    </source>
</evidence>
<dbReference type="Pfam" id="PF00392">
    <property type="entry name" value="GntR"/>
    <property type="match status" value="1"/>
</dbReference>
<evidence type="ECO:0000256" key="2">
    <source>
        <dbReference type="ARBA" id="ARBA00023125"/>
    </source>
</evidence>
<keyword evidence="2" id="KW-0238">DNA-binding</keyword>
<evidence type="ECO:0000256" key="3">
    <source>
        <dbReference type="ARBA" id="ARBA00023163"/>
    </source>
</evidence>
<keyword evidence="1" id="KW-0805">Transcription regulation</keyword>
<dbReference type="PROSITE" id="PS50949">
    <property type="entry name" value="HTH_GNTR"/>
    <property type="match status" value="1"/>
</dbReference>
<dbReference type="GO" id="GO:0003677">
    <property type="term" value="F:DNA binding"/>
    <property type="evidence" value="ECO:0007669"/>
    <property type="project" value="UniProtKB-KW"/>
</dbReference>
<evidence type="ECO:0000256" key="1">
    <source>
        <dbReference type="ARBA" id="ARBA00023015"/>
    </source>
</evidence>
<accession>A0A1Y4EI75</accession>
<evidence type="ECO:0000313" key="6">
    <source>
        <dbReference type="Proteomes" id="UP000196258"/>
    </source>
</evidence>
<dbReference type="PANTHER" id="PTHR38445">
    <property type="entry name" value="HTH-TYPE TRANSCRIPTIONAL REPRESSOR YTRA"/>
    <property type="match status" value="1"/>
</dbReference>